<dbReference type="Proteomes" id="UP000006919">
    <property type="component" value="Plasmid pRUMAL01"/>
</dbReference>
<organism evidence="1 2">
    <name type="scientific">Ruminococcus albus (strain ATCC 27210 / DSM 20455 / JCM 14654 / NCDO 2250 / 7)</name>
    <dbReference type="NCBI Taxonomy" id="697329"/>
    <lineage>
        <taxon>Bacteria</taxon>
        <taxon>Bacillati</taxon>
        <taxon>Bacillota</taxon>
        <taxon>Clostridia</taxon>
        <taxon>Eubacteriales</taxon>
        <taxon>Oscillospiraceae</taxon>
        <taxon>Ruminococcus</taxon>
    </lineage>
</organism>
<dbReference type="KEGG" id="ral:Rumal_3375"/>
<sequence length="59" mass="7098">MHKRTQEERIFGTWVVVVENSNLKWFFHNKDAKEYKQFCENNGINAYICKNITDSENDN</sequence>
<evidence type="ECO:0000313" key="2">
    <source>
        <dbReference type="Proteomes" id="UP000006919"/>
    </source>
</evidence>
<name>E6UJI9_RUMA7</name>
<dbReference type="HOGENOM" id="CLU_2957893_0_0_9"/>
<dbReference type="EMBL" id="CP002404">
    <property type="protein sequence ID" value="ADU23835.1"/>
    <property type="molecule type" value="Genomic_DNA"/>
</dbReference>
<accession>E6UJI9</accession>
<dbReference type="AlphaFoldDB" id="E6UJI9"/>
<protein>
    <submittedName>
        <fullName evidence="1">Uncharacterized protein</fullName>
    </submittedName>
</protein>
<gene>
    <name evidence="1" type="ordered locus">Rumal_3375</name>
</gene>
<evidence type="ECO:0000313" key="1">
    <source>
        <dbReference type="EMBL" id="ADU23835.1"/>
    </source>
</evidence>
<reference evidence="2" key="1">
    <citation type="journal article" date="2011" name="J. Bacteriol.">
        <title>Complete genome of the cellulolytic ruminal bacterium Ruminococcus albus 7.</title>
        <authorList>
            <person name="Suen G."/>
            <person name="Stevenson D.M."/>
            <person name="Bruce D.C."/>
            <person name="Chertkov O."/>
            <person name="Copeland A."/>
            <person name="Cheng J.F."/>
            <person name="Detter C."/>
            <person name="Detter J.C."/>
            <person name="Goodwin L.A."/>
            <person name="Han C.S."/>
            <person name="Hauser L.J."/>
            <person name="Ivanova N.N."/>
            <person name="Kyrpides N.C."/>
            <person name="Land M.L."/>
            <person name="Lapidus A."/>
            <person name="Lucas S."/>
            <person name="Ovchinnikova G."/>
            <person name="Pitluck S."/>
            <person name="Tapia R."/>
            <person name="Woyke T."/>
            <person name="Boyum J."/>
            <person name="Mead D."/>
            <person name="Weimer P.J."/>
        </authorList>
    </citation>
    <scope>NUCLEOTIDE SEQUENCE [LARGE SCALE GENOMIC DNA]</scope>
    <source>
        <strain evidence="2">ATCC 27210 / DSM 20455 / JCM 14654 / NCDO 2250 / 7</strain>
        <plasmid evidence="2">pRUMAL01</plasmid>
    </source>
</reference>
<proteinExistence type="predicted"/>
<geneLocation type="plasmid" evidence="1 2">
    <name>pRUMAL01</name>
</geneLocation>
<keyword evidence="1" id="KW-0614">Plasmid</keyword>